<dbReference type="EMBL" id="PDCK01000043">
    <property type="protein sequence ID" value="PRQ29303.1"/>
    <property type="molecule type" value="Genomic_DNA"/>
</dbReference>
<keyword evidence="2" id="KW-0328">Glycosyltransferase</keyword>
<keyword evidence="1" id="KW-1133">Transmembrane helix</keyword>
<keyword evidence="2" id="KW-0808">Transferase</keyword>
<dbReference type="PANTHER" id="PTHR43651:SF4">
    <property type="entry name" value="1,4-ALPHA-GLUCAN-BRANCHING ENZYME 3, CHLOROPLASTIC_AMYLOPLASTIC"/>
    <property type="match status" value="1"/>
</dbReference>
<dbReference type="Gramene" id="PRQ29303">
    <property type="protein sequence ID" value="PRQ29303"/>
    <property type="gene ID" value="RchiOBHm_Chr5g0012461"/>
</dbReference>
<dbReference type="AlphaFoldDB" id="A0A2P6Q545"/>
<proteinExistence type="predicted"/>
<protein>
    <submittedName>
        <fullName evidence="2">Putative 1,4-alpha-glucan branching enzyme</fullName>
        <ecNumber evidence="2">2.4.1.18</ecNumber>
    </submittedName>
</protein>
<feature type="transmembrane region" description="Helical" evidence="1">
    <location>
        <begin position="63"/>
        <end position="81"/>
    </location>
</feature>
<evidence type="ECO:0000256" key="1">
    <source>
        <dbReference type="SAM" id="Phobius"/>
    </source>
</evidence>
<accession>A0A2P6Q545</accession>
<dbReference type="GO" id="GO:0003844">
    <property type="term" value="F:1,4-alpha-glucan branching enzyme activity"/>
    <property type="evidence" value="ECO:0007669"/>
    <property type="project" value="UniProtKB-EC"/>
</dbReference>
<dbReference type="Gene3D" id="3.20.20.80">
    <property type="entry name" value="Glycosidases"/>
    <property type="match status" value="1"/>
</dbReference>
<reference evidence="2 3" key="1">
    <citation type="journal article" date="2018" name="Nat. Genet.">
        <title>The Rosa genome provides new insights in the design of modern roses.</title>
        <authorList>
            <person name="Bendahmane M."/>
        </authorList>
    </citation>
    <scope>NUCLEOTIDE SEQUENCE [LARGE SCALE GENOMIC DNA]</scope>
    <source>
        <strain evidence="3">cv. Old Blush</strain>
    </source>
</reference>
<keyword evidence="1" id="KW-0472">Membrane</keyword>
<gene>
    <name evidence="2" type="ORF">RchiOBHm_Chr5g0012461</name>
</gene>
<dbReference type="GO" id="GO:0005975">
    <property type="term" value="P:carbohydrate metabolic process"/>
    <property type="evidence" value="ECO:0007669"/>
    <property type="project" value="TreeGrafter"/>
</dbReference>
<evidence type="ECO:0000313" key="2">
    <source>
        <dbReference type="EMBL" id="PRQ29303.1"/>
    </source>
</evidence>
<dbReference type="EC" id="2.4.1.18" evidence="2"/>
<organism evidence="2 3">
    <name type="scientific">Rosa chinensis</name>
    <name type="common">China rose</name>
    <dbReference type="NCBI Taxonomy" id="74649"/>
    <lineage>
        <taxon>Eukaryota</taxon>
        <taxon>Viridiplantae</taxon>
        <taxon>Streptophyta</taxon>
        <taxon>Embryophyta</taxon>
        <taxon>Tracheophyta</taxon>
        <taxon>Spermatophyta</taxon>
        <taxon>Magnoliopsida</taxon>
        <taxon>eudicotyledons</taxon>
        <taxon>Gunneridae</taxon>
        <taxon>Pentapetalae</taxon>
        <taxon>rosids</taxon>
        <taxon>fabids</taxon>
        <taxon>Rosales</taxon>
        <taxon>Rosaceae</taxon>
        <taxon>Rosoideae</taxon>
        <taxon>Rosoideae incertae sedis</taxon>
        <taxon>Rosa</taxon>
    </lineage>
</organism>
<comment type="caution">
    <text evidence="2">The sequence shown here is derived from an EMBL/GenBank/DDBJ whole genome shotgun (WGS) entry which is preliminary data.</text>
</comment>
<dbReference type="GO" id="GO:0005737">
    <property type="term" value="C:cytoplasm"/>
    <property type="evidence" value="ECO:0007669"/>
    <property type="project" value="TreeGrafter"/>
</dbReference>
<keyword evidence="3" id="KW-1185">Reference proteome</keyword>
<dbReference type="Proteomes" id="UP000238479">
    <property type="component" value="Chromosome 5"/>
</dbReference>
<evidence type="ECO:0000313" key="3">
    <source>
        <dbReference type="Proteomes" id="UP000238479"/>
    </source>
</evidence>
<name>A0A2P6Q545_ROSCH</name>
<dbReference type="STRING" id="74649.A0A2P6Q545"/>
<sequence>MTIGGRAYLNFMGNEFGHPERVEFPMPSNNFSFSLANRRWIFLPTRDCIATCLPSIRYQLPTICFHLITLTCYIVWFWLSFCRKWLCNCSSCC</sequence>
<dbReference type="PANTHER" id="PTHR43651">
    <property type="entry name" value="1,4-ALPHA-GLUCAN-BRANCHING ENZYME"/>
    <property type="match status" value="1"/>
</dbReference>
<keyword evidence="1" id="KW-0812">Transmembrane</keyword>